<dbReference type="EMBL" id="BROH01000002">
    <property type="protein sequence ID" value="GKY87394.1"/>
    <property type="molecule type" value="Genomic_DNA"/>
</dbReference>
<accession>A0ABQ5LQV8</accession>
<feature type="domain" description="Rad50/SbcC-type AAA" evidence="2">
    <location>
        <begin position="5"/>
        <end position="216"/>
    </location>
</feature>
<evidence type="ECO:0000256" key="1">
    <source>
        <dbReference type="SAM" id="Coils"/>
    </source>
</evidence>
<proteinExistence type="predicted"/>
<dbReference type="PANTHER" id="PTHR32114">
    <property type="entry name" value="ABC TRANSPORTER ABCH.3"/>
    <property type="match status" value="1"/>
</dbReference>
<comment type="caution">
    <text evidence="3">The sequence shown here is derived from an EMBL/GenBank/DDBJ whole genome shotgun (WGS) entry which is preliminary data.</text>
</comment>
<keyword evidence="1" id="KW-0175">Coiled coil</keyword>
<evidence type="ECO:0000259" key="2">
    <source>
        <dbReference type="Pfam" id="PF13476"/>
    </source>
</evidence>
<organism evidence="3 4">
    <name type="scientific">Sinisalibacter aestuarii</name>
    <dbReference type="NCBI Taxonomy" id="2949426"/>
    <lineage>
        <taxon>Bacteria</taxon>
        <taxon>Pseudomonadati</taxon>
        <taxon>Pseudomonadota</taxon>
        <taxon>Alphaproteobacteria</taxon>
        <taxon>Rhodobacterales</taxon>
        <taxon>Roseobacteraceae</taxon>
        <taxon>Sinisalibacter</taxon>
    </lineage>
</organism>
<dbReference type="RefSeq" id="WP_281841379.1">
    <property type="nucleotide sequence ID" value="NZ_BROH01000002.1"/>
</dbReference>
<protein>
    <submittedName>
        <fullName evidence="3">Nuclease SbcCD subunit C</fullName>
    </submittedName>
</protein>
<gene>
    <name evidence="3" type="primary">sbcC</name>
    <name evidence="3" type="ORF">STA1M1_12630</name>
</gene>
<feature type="coiled-coil region" evidence="1">
    <location>
        <begin position="192"/>
        <end position="219"/>
    </location>
</feature>
<dbReference type="InterPro" id="IPR027417">
    <property type="entry name" value="P-loop_NTPase"/>
</dbReference>
<name>A0ABQ5LQV8_9RHOB</name>
<evidence type="ECO:0000313" key="4">
    <source>
        <dbReference type="Proteomes" id="UP001144205"/>
    </source>
</evidence>
<feature type="coiled-coil region" evidence="1">
    <location>
        <begin position="631"/>
        <end position="728"/>
    </location>
</feature>
<dbReference type="PANTHER" id="PTHR32114:SF2">
    <property type="entry name" value="ABC TRANSPORTER ABCH.3"/>
    <property type="match status" value="1"/>
</dbReference>
<dbReference type="Pfam" id="PF13558">
    <property type="entry name" value="SbcC_Walker_B"/>
    <property type="match status" value="1"/>
</dbReference>
<sequence length="1024" mass="110838">MRPVRLSMQAFGPYAGREMVDFREAISTGLFGVYGSTGSGKSTIFSAMSFALFGEPARAEQDAKSLRSDHAAADLPTEVEFVFELGEKTYLVRRRPAQSRPKQRGEGETWDNPEAWIFDATGVPFEELSPENSGKVLAEKKLGEVGRVIGDLLGYGLEQFRQIVLLPQGKFEAFLAANTDSRRAILRDLFDVSLYRELAAHLKAQADAAEKEVRQKRELAVLQIAEEGFESLDALEYGLVEAAGTLAEKENARKAAMAAREAAHEALVEARRIEGLFKACLTARTSYDALDRETPEIDALAAWVREAEKARGAQDLEAIWQNESNKHDGAVAMAKEASETAERASVDHLAAKSELEKAEGKEGEREALQVRLADLERFAGKLESAADLKQAFSEAETAARNASDAVGNAVGALNSLSTTRTRVETDLKSARAADAARRGATEAWRKVQDKLKVAEAAEAAAKAVEEARRMSASKKEVLAGCKAEAEVARSTLNEAEARLARTQALILAEKLETGAPCPVCGSLEHPSPAHGEIEQSGLTEAFRAAERDHEAAEQCVSHAASGLAKVDGILAERIAAAERLEMPDAAVPELLLQVDEAVKALKDLGEEVDITALEAELEKVGIAVESAGSDRDRLQREDASAKAALAEARANHDAAVADITPELRDRNVLNCEINEVRAAGEALRAALQAARDKEKCTREAALSATKDLEAAAGRVKEQAERKTNAEDAFLARLKANGIDRAQYDQLKPEIDRVETDRERVEGHRAKLLEAATRRKDATEAIRGLEKPDLPPLEETLENAKAFLDQAVQAAAAAQVHGEQLAQLKTTIEQTYRQLDELETETGPLRELAQRVDGKNDLKLDLETFAIGAMFDRVLEAANLRLKPMTQGRYRLERALEAGGRGRRGLEIQAFDINTGKARPTSTLSGGETFIAALALALGLADVVESLNGKVRMDTIFIDEGFGSLDTENGAGTLDQVLQVLSNLVRDNRAVGLISHVALVKEAIPNGFYVQHTPAGSHVEQRGAS</sequence>
<dbReference type="SUPFAM" id="SSF52540">
    <property type="entry name" value="P-loop containing nucleoside triphosphate hydrolases"/>
    <property type="match status" value="1"/>
</dbReference>
<dbReference type="Pfam" id="PF13476">
    <property type="entry name" value="AAA_23"/>
    <property type="match status" value="1"/>
</dbReference>
<dbReference type="InterPro" id="IPR038729">
    <property type="entry name" value="Rad50/SbcC_AAA"/>
</dbReference>
<dbReference type="Proteomes" id="UP001144205">
    <property type="component" value="Unassembled WGS sequence"/>
</dbReference>
<reference evidence="3" key="1">
    <citation type="journal article" date="2023" name="Int. J. Syst. Evol. Microbiol.">
        <title>Sinisalibacter aestuarii sp. nov., isolated from estuarine sediment of the Arakawa River.</title>
        <authorList>
            <person name="Arafat S.T."/>
            <person name="Hirano S."/>
            <person name="Sato A."/>
            <person name="Takeuchi K."/>
            <person name="Yasuda T."/>
            <person name="Terahara T."/>
            <person name="Hamada M."/>
            <person name="Kobayashi T."/>
        </authorList>
    </citation>
    <scope>NUCLEOTIDE SEQUENCE</scope>
    <source>
        <strain evidence="3">B-399</strain>
    </source>
</reference>
<keyword evidence="4" id="KW-1185">Reference proteome</keyword>
<dbReference type="Gene3D" id="3.40.50.300">
    <property type="entry name" value="P-loop containing nucleotide triphosphate hydrolases"/>
    <property type="match status" value="2"/>
</dbReference>
<evidence type="ECO:0000313" key="3">
    <source>
        <dbReference type="EMBL" id="GKY87394.1"/>
    </source>
</evidence>
<feature type="coiled-coil region" evidence="1">
    <location>
        <begin position="478"/>
        <end position="512"/>
    </location>
</feature>